<protein>
    <recommendedName>
        <fullName evidence="1">non-specific serine/threonine protein kinase</fullName>
        <ecNumber evidence="1">2.7.11.1</ecNumber>
    </recommendedName>
</protein>
<keyword evidence="2" id="KW-0723">Serine/threonine-protein kinase</keyword>
<keyword evidence="6" id="KW-0067">ATP-binding</keyword>
<dbReference type="Gene3D" id="1.10.510.10">
    <property type="entry name" value="Transferase(Phosphotransferase) domain 1"/>
    <property type="match status" value="2"/>
</dbReference>
<evidence type="ECO:0000256" key="5">
    <source>
        <dbReference type="ARBA" id="ARBA00022777"/>
    </source>
</evidence>
<evidence type="ECO:0000313" key="11">
    <source>
        <dbReference type="Proteomes" id="UP000325579"/>
    </source>
</evidence>
<evidence type="ECO:0000256" key="3">
    <source>
        <dbReference type="ARBA" id="ARBA00022679"/>
    </source>
</evidence>
<proteinExistence type="predicted"/>
<sequence>MPTYHRPPAKLTRFISSVPSSRFLSRATYPVIREENQTPHYDPRKYYPARVGEILPRRYRIISKLGWGANSTVWLAKDTCRWGWQSTQYVTLKITICGKEEQRSATEELDISRYISKLRSEHEGRAYVRLVRESFGIRGALGEHLCLVYEPLREPLWLLGKHLGSKGVPLAGLDFLHSECGIIHTDLKEDNHLVRFEDSDVLENYVHEQESNPTPLWDNDGHPVFQSRTDFGCLSKGMGLVQISDFSAAVFGNTSKPHNHDIQPQPFCALEELLADDILFDGLDSGSAYSRAKHIAQIIRVLGPPLLQLLGRADKGICSELFPSDGEFKHPGLVLPEEFNLSNSTAFLQGEDKRLCLEFVGKMLRWEPADRATASELYNYPWLSFKP</sequence>
<dbReference type="PANTHER" id="PTHR47634">
    <property type="entry name" value="PROTEIN KINASE DOMAIN-CONTAINING PROTEIN-RELATED"/>
    <property type="match status" value="1"/>
</dbReference>
<keyword evidence="5 10" id="KW-0418">Kinase</keyword>
<dbReference type="EMBL" id="ML736754">
    <property type="protein sequence ID" value="KAE8406443.1"/>
    <property type="molecule type" value="Genomic_DNA"/>
</dbReference>
<dbReference type="PANTHER" id="PTHR47634:SF9">
    <property type="entry name" value="PROTEIN KINASE DOMAIN-CONTAINING PROTEIN-RELATED"/>
    <property type="match status" value="1"/>
</dbReference>
<dbReference type="GeneID" id="43669172"/>
<dbReference type="InterPro" id="IPR051334">
    <property type="entry name" value="SRPK"/>
</dbReference>
<evidence type="ECO:0000313" key="10">
    <source>
        <dbReference type="EMBL" id="KAE8406443.1"/>
    </source>
</evidence>
<evidence type="ECO:0000256" key="4">
    <source>
        <dbReference type="ARBA" id="ARBA00022741"/>
    </source>
</evidence>
<evidence type="ECO:0000256" key="7">
    <source>
        <dbReference type="ARBA" id="ARBA00047899"/>
    </source>
</evidence>
<evidence type="ECO:0000256" key="2">
    <source>
        <dbReference type="ARBA" id="ARBA00022527"/>
    </source>
</evidence>
<dbReference type="InterPro" id="IPR011009">
    <property type="entry name" value="Kinase-like_dom_sf"/>
</dbReference>
<keyword evidence="4" id="KW-0547">Nucleotide-binding</keyword>
<dbReference type="OrthoDB" id="5979581at2759"/>
<gene>
    <name evidence="10" type="ORF">BDV37DRAFT_270046</name>
</gene>
<evidence type="ECO:0000256" key="6">
    <source>
        <dbReference type="ARBA" id="ARBA00022840"/>
    </source>
</evidence>
<name>A0A5N7DKB9_9EURO</name>
<reference evidence="10 11" key="1">
    <citation type="submission" date="2019-04" db="EMBL/GenBank/DDBJ databases">
        <authorList>
            <consortium name="DOE Joint Genome Institute"/>
            <person name="Mondo S."/>
            <person name="Kjaerbolling I."/>
            <person name="Vesth T."/>
            <person name="Frisvad J.C."/>
            <person name="Nybo J.L."/>
            <person name="Theobald S."/>
            <person name="Kildgaard S."/>
            <person name="Isbrandt T."/>
            <person name="Kuo A."/>
            <person name="Sato A."/>
            <person name="Lyhne E.K."/>
            <person name="Kogle M.E."/>
            <person name="Wiebenga A."/>
            <person name="Kun R.S."/>
            <person name="Lubbers R.J."/>
            <person name="Makela M.R."/>
            <person name="Barry K."/>
            <person name="Chovatia M."/>
            <person name="Clum A."/>
            <person name="Daum C."/>
            <person name="Haridas S."/>
            <person name="He G."/>
            <person name="LaButti K."/>
            <person name="Lipzen A."/>
            <person name="Riley R."/>
            <person name="Salamov A."/>
            <person name="Simmons B.A."/>
            <person name="Magnuson J.K."/>
            <person name="Henrissat B."/>
            <person name="Mortensen U.H."/>
            <person name="Larsen T.O."/>
            <person name="Devries R.P."/>
            <person name="Grigoriev I.V."/>
            <person name="Machida M."/>
            <person name="Baker S.E."/>
            <person name="Andersen M.R."/>
            <person name="Cantor M.N."/>
            <person name="Hua S.X."/>
        </authorList>
    </citation>
    <scope>NUCLEOTIDE SEQUENCE [LARGE SCALE GENOMIC DNA]</scope>
    <source>
        <strain evidence="10 11">CBS 119388</strain>
    </source>
</reference>
<comment type="catalytic activity">
    <reaction evidence="7">
        <text>L-threonyl-[protein] + ATP = O-phospho-L-threonyl-[protein] + ADP + H(+)</text>
        <dbReference type="Rhea" id="RHEA:46608"/>
        <dbReference type="Rhea" id="RHEA-COMP:11060"/>
        <dbReference type="Rhea" id="RHEA-COMP:11605"/>
        <dbReference type="ChEBI" id="CHEBI:15378"/>
        <dbReference type="ChEBI" id="CHEBI:30013"/>
        <dbReference type="ChEBI" id="CHEBI:30616"/>
        <dbReference type="ChEBI" id="CHEBI:61977"/>
        <dbReference type="ChEBI" id="CHEBI:456216"/>
        <dbReference type="EC" id="2.7.11.1"/>
    </reaction>
</comment>
<organism evidence="10 11">
    <name type="scientific">Aspergillus pseudonomiae</name>
    <dbReference type="NCBI Taxonomy" id="1506151"/>
    <lineage>
        <taxon>Eukaryota</taxon>
        <taxon>Fungi</taxon>
        <taxon>Dikarya</taxon>
        <taxon>Ascomycota</taxon>
        <taxon>Pezizomycotina</taxon>
        <taxon>Eurotiomycetes</taxon>
        <taxon>Eurotiomycetidae</taxon>
        <taxon>Eurotiales</taxon>
        <taxon>Aspergillaceae</taxon>
        <taxon>Aspergillus</taxon>
        <taxon>Aspergillus subgen. Circumdati</taxon>
    </lineage>
</organism>
<dbReference type="Gene3D" id="3.30.200.20">
    <property type="entry name" value="Phosphorylase Kinase, domain 1"/>
    <property type="match status" value="1"/>
</dbReference>
<dbReference type="GO" id="GO:0004674">
    <property type="term" value="F:protein serine/threonine kinase activity"/>
    <property type="evidence" value="ECO:0007669"/>
    <property type="project" value="UniProtKB-KW"/>
</dbReference>
<feature type="domain" description="Protein kinase" evidence="9">
    <location>
        <begin position="59"/>
        <end position="383"/>
    </location>
</feature>
<dbReference type="AlphaFoldDB" id="A0A5N7DKB9"/>
<dbReference type="SUPFAM" id="SSF56112">
    <property type="entry name" value="Protein kinase-like (PK-like)"/>
    <property type="match status" value="1"/>
</dbReference>
<dbReference type="Proteomes" id="UP000325579">
    <property type="component" value="Unassembled WGS sequence"/>
</dbReference>
<dbReference type="RefSeq" id="XP_031943762.1">
    <property type="nucleotide sequence ID" value="XM_032084481.1"/>
</dbReference>
<dbReference type="GO" id="GO:0000245">
    <property type="term" value="P:spliceosomal complex assembly"/>
    <property type="evidence" value="ECO:0007669"/>
    <property type="project" value="TreeGrafter"/>
</dbReference>
<dbReference type="PROSITE" id="PS50011">
    <property type="entry name" value="PROTEIN_KINASE_DOM"/>
    <property type="match status" value="1"/>
</dbReference>
<keyword evidence="11" id="KW-1185">Reference proteome</keyword>
<dbReference type="InterPro" id="IPR000719">
    <property type="entry name" value="Prot_kinase_dom"/>
</dbReference>
<comment type="catalytic activity">
    <reaction evidence="8">
        <text>L-seryl-[protein] + ATP = O-phospho-L-seryl-[protein] + ADP + H(+)</text>
        <dbReference type="Rhea" id="RHEA:17989"/>
        <dbReference type="Rhea" id="RHEA-COMP:9863"/>
        <dbReference type="Rhea" id="RHEA-COMP:11604"/>
        <dbReference type="ChEBI" id="CHEBI:15378"/>
        <dbReference type="ChEBI" id="CHEBI:29999"/>
        <dbReference type="ChEBI" id="CHEBI:30616"/>
        <dbReference type="ChEBI" id="CHEBI:83421"/>
        <dbReference type="ChEBI" id="CHEBI:456216"/>
        <dbReference type="EC" id="2.7.11.1"/>
    </reaction>
</comment>
<evidence type="ECO:0000256" key="8">
    <source>
        <dbReference type="ARBA" id="ARBA00048679"/>
    </source>
</evidence>
<evidence type="ECO:0000256" key="1">
    <source>
        <dbReference type="ARBA" id="ARBA00012513"/>
    </source>
</evidence>
<dbReference type="GO" id="GO:0050684">
    <property type="term" value="P:regulation of mRNA processing"/>
    <property type="evidence" value="ECO:0007669"/>
    <property type="project" value="TreeGrafter"/>
</dbReference>
<dbReference type="EC" id="2.7.11.1" evidence="1"/>
<evidence type="ECO:0000259" key="9">
    <source>
        <dbReference type="PROSITE" id="PS50011"/>
    </source>
</evidence>
<dbReference type="SMART" id="SM00220">
    <property type="entry name" value="S_TKc"/>
    <property type="match status" value="1"/>
</dbReference>
<accession>A0A5N7DKB9</accession>
<dbReference type="GO" id="GO:0005524">
    <property type="term" value="F:ATP binding"/>
    <property type="evidence" value="ECO:0007669"/>
    <property type="project" value="UniProtKB-KW"/>
</dbReference>
<keyword evidence="3" id="KW-0808">Transferase</keyword>